<protein>
    <submittedName>
        <fullName evidence="1">Uncharacterized protein</fullName>
    </submittedName>
</protein>
<evidence type="ECO:0000313" key="2">
    <source>
        <dbReference type="Proteomes" id="UP000462014"/>
    </source>
</evidence>
<evidence type="ECO:0000313" key="1">
    <source>
        <dbReference type="EMBL" id="MVN21552.1"/>
    </source>
</evidence>
<proteinExistence type="predicted"/>
<sequence>MVYLQVRQSVRENGIKPLSERLASMRPKVVITMMKVLEPEVNKAIELSAIASVQYTKAVPFPAHSQINVDKCIAALVEVLEALMERNMLSD</sequence>
<dbReference type="Proteomes" id="UP000462014">
    <property type="component" value="Unassembled WGS sequence"/>
</dbReference>
<dbReference type="EMBL" id="WPIK01000006">
    <property type="protein sequence ID" value="MVN21552.1"/>
    <property type="molecule type" value="Genomic_DNA"/>
</dbReference>
<keyword evidence="2" id="KW-1185">Reference proteome</keyword>
<dbReference type="RefSeq" id="WP_157565964.1">
    <property type="nucleotide sequence ID" value="NZ_WPIK01000006.1"/>
</dbReference>
<dbReference type="AlphaFoldDB" id="A0A7K1SW49"/>
<gene>
    <name evidence="1" type="ORF">GO621_08375</name>
</gene>
<name>A0A7K1SW49_9SPHI</name>
<reference evidence="1 2" key="1">
    <citation type="submission" date="2019-12" db="EMBL/GenBank/DDBJ databases">
        <title>Mucilaginibacter sp. HMF7410 genome sequencing and assembly.</title>
        <authorList>
            <person name="Kang H."/>
            <person name="Cha I."/>
            <person name="Kim H."/>
            <person name="Joh K."/>
        </authorList>
    </citation>
    <scope>NUCLEOTIDE SEQUENCE [LARGE SCALE GENOMIC DNA]</scope>
    <source>
        <strain evidence="1 2">HMF7410</strain>
    </source>
</reference>
<organism evidence="1 2">
    <name type="scientific">Mucilaginibacter arboris</name>
    <dbReference type="NCBI Taxonomy" id="2682090"/>
    <lineage>
        <taxon>Bacteria</taxon>
        <taxon>Pseudomonadati</taxon>
        <taxon>Bacteroidota</taxon>
        <taxon>Sphingobacteriia</taxon>
        <taxon>Sphingobacteriales</taxon>
        <taxon>Sphingobacteriaceae</taxon>
        <taxon>Mucilaginibacter</taxon>
    </lineage>
</organism>
<accession>A0A7K1SW49</accession>
<comment type="caution">
    <text evidence="1">The sequence shown here is derived from an EMBL/GenBank/DDBJ whole genome shotgun (WGS) entry which is preliminary data.</text>
</comment>